<dbReference type="Gene3D" id="3.60.40.10">
    <property type="entry name" value="PPM-type phosphatase domain"/>
    <property type="match status" value="1"/>
</dbReference>
<accession>A0A372ILI3</accession>
<dbReference type="SMART" id="SM00331">
    <property type="entry name" value="PP2C_SIG"/>
    <property type="match status" value="1"/>
</dbReference>
<dbReference type="EMBL" id="QVQT01000005">
    <property type="protein sequence ID" value="RFU15786.1"/>
    <property type="molecule type" value="Genomic_DNA"/>
</dbReference>
<dbReference type="Gene3D" id="2.60.200.20">
    <property type="match status" value="1"/>
</dbReference>
<dbReference type="SMART" id="SM00065">
    <property type="entry name" value="GAF"/>
    <property type="match status" value="1"/>
</dbReference>
<dbReference type="InterPro" id="IPR000253">
    <property type="entry name" value="FHA_dom"/>
</dbReference>
<dbReference type="InterPro" id="IPR008984">
    <property type="entry name" value="SMAD_FHA_dom_sf"/>
</dbReference>
<dbReference type="SMART" id="SM00240">
    <property type="entry name" value="FHA"/>
    <property type="match status" value="1"/>
</dbReference>
<dbReference type="PROSITE" id="PS50006">
    <property type="entry name" value="FHA_DOMAIN"/>
    <property type="match status" value="1"/>
</dbReference>
<keyword evidence="4" id="KW-1185">Reference proteome</keyword>
<sequence>MHPVQKANARLVLSVDGSRSTVSIDALPFTIGRGVGRDLILHHPQISREHARIERDADGYLLRDMGSRHGTFVNGIAVTITRLRSGDFITLGTSHDTLRFEEGEEESTARTLLSQLSQSGASTGDQNDLEKLSLFLKAAQSLNTYGAVHDVLRSMLEYTLRLTGAERGFVFLGDSADSLRLECGQDREGTDIPGHPAISYSIVRDAVSSQLEFILSDLTGKIVEGRDSIILNAIRSVVAIPLHGQNSGRLLGVLYLDSHSGSGDFTRTGNDILHAIAHQAATLVENLRMLETEREAALLRRELDIAAAIQRQIIPQALPEFSFAHLSARTVPCTSVGGDFYDVITTADGFVAVIADVCGKGVPAALLASMVQGMFHAQVGMQATTDFSLVDMVQSINTFVCSRTPGEKYLTLVALRYIHSGSGEAQIELINGGHICPFVVRANGVVEIVREGDLPVGLMDFAHFHSVPVNLEVGDRMILLSDGITEAENCDGAQFGPAQLEDYLHEQNAVAALFAALDTFCQGTGQQDDQTILTIQRTA</sequence>
<protein>
    <submittedName>
        <fullName evidence="3">FHA domain-containing protein</fullName>
    </submittedName>
</protein>
<dbReference type="PANTHER" id="PTHR43156">
    <property type="entry name" value="STAGE II SPORULATION PROTEIN E-RELATED"/>
    <property type="match status" value="1"/>
</dbReference>
<evidence type="ECO:0000256" key="1">
    <source>
        <dbReference type="ARBA" id="ARBA00022801"/>
    </source>
</evidence>
<dbReference type="GO" id="GO:0016791">
    <property type="term" value="F:phosphatase activity"/>
    <property type="evidence" value="ECO:0007669"/>
    <property type="project" value="TreeGrafter"/>
</dbReference>
<gene>
    <name evidence="3" type="ORF">D0Y96_15180</name>
</gene>
<proteinExistence type="predicted"/>
<dbReference type="SUPFAM" id="SSF49879">
    <property type="entry name" value="SMAD/FHA domain"/>
    <property type="match status" value="1"/>
</dbReference>
<evidence type="ECO:0000313" key="3">
    <source>
        <dbReference type="EMBL" id="RFU15786.1"/>
    </source>
</evidence>
<dbReference type="Pfam" id="PF07228">
    <property type="entry name" value="SpoIIE"/>
    <property type="match status" value="1"/>
</dbReference>
<evidence type="ECO:0000313" key="4">
    <source>
        <dbReference type="Proteomes" id="UP000264702"/>
    </source>
</evidence>
<dbReference type="InterPro" id="IPR029016">
    <property type="entry name" value="GAF-like_dom_sf"/>
</dbReference>
<dbReference type="Gene3D" id="3.30.450.40">
    <property type="match status" value="1"/>
</dbReference>
<reference evidence="3 4" key="1">
    <citation type="submission" date="2018-08" db="EMBL/GenBank/DDBJ databases">
        <title>Acidipila sp. 4G-K13, an acidobacterium isolated from forest soil.</title>
        <authorList>
            <person name="Gao Z.-H."/>
            <person name="Qiu L.-H."/>
        </authorList>
    </citation>
    <scope>NUCLEOTIDE SEQUENCE [LARGE SCALE GENOMIC DNA]</scope>
    <source>
        <strain evidence="3 4">4G-K13</strain>
    </source>
</reference>
<dbReference type="SUPFAM" id="SSF55781">
    <property type="entry name" value="GAF domain-like"/>
    <property type="match status" value="1"/>
</dbReference>
<dbReference type="InterPro" id="IPR052016">
    <property type="entry name" value="Bact_Sigma-Reg"/>
</dbReference>
<feature type="domain" description="FHA" evidence="2">
    <location>
        <begin position="29"/>
        <end position="78"/>
    </location>
</feature>
<organism evidence="3 4">
    <name type="scientific">Paracidobacterium acidisoli</name>
    <dbReference type="NCBI Taxonomy" id="2303751"/>
    <lineage>
        <taxon>Bacteria</taxon>
        <taxon>Pseudomonadati</taxon>
        <taxon>Acidobacteriota</taxon>
        <taxon>Terriglobia</taxon>
        <taxon>Terriglobales</taxon>
        <taxon>Acidobacteriaceae</taxon>
        <taxon>Paracidobacterium</taxon>
    </lineage>
</organism>
<name>A0A372ILI3_9BACT</name>
<dbReference type="Proteomes" id="UP000264702">
    <property type="component" value="Unassembled WGS sequence"/>
</dbReference>
<dbReference type="InterPro" id="IPR003018">
    <property type="entry name" value="GAF"/>
</dbReference>
<comment type="caution">
    <text evidence="3">The sequence shown here is derived from an EMBL/GenBank/DDBJ whole genome shotgun (WGS) entry which is preliminary data.</text>
</comment>
<dbReference type="AlphaFoldDB" id="A0A372ILI3"/>
<dbReference type="Pfam" id="PF00498">
    <property type="entry name" value="FHA"/>
    <property type="match status" value="1"/>
</dbReference>
<dbReference type="OrthoDB" id="107728at2"/>
<dbReference type="RefSeq" id="WP_117301533.1">
    <property type="nucleotide sequence ID" value="NZ_QVQT02000005.1"/>
</dbReference>
<dbReference type="SUPFAM" id="SSF81606">
    <property type="entry name" value="PP2C-like"/>
    <property type="match status" value="1"/>
</dbReference>
<dbReference type="CDD" id="cd00060">
    <property type="entry name" value="FHA"/>
    <property type="match status" value="1"/>
</dbReference>
<dbReference type="InterPro" id="IPR001932">
    <property type="entry name" value="PPM-type_phosphatase-like_dom"/>
</dbReference>
<dbReference type="Pfam" id="PF01590">
    <property type="entry name" value="GAF"/>
    <property type="match status" value="1"/>
</dbReference>
<dbReference type="PANTHER" id="PTHR43156:SF2">
    <property type="entry name" value="STAGE II SPORULATION PROTEIN E"/>
    <property type="match status" value="1"/>
</dbReference>
<evidence type="ECO:0000259" key="2">
    <source>
        <dbReference type="PROSITE" id="PS50006"/>
    </source>
</evidence>
<dbReference type="InterPro" id="IPR036457">
    <property type="entry name" value="PPM-type-like_dom_sf"/>
</dbReference>
<keyword evidence="1" id="KW-0378">Hydrolase</keyword>